<name>A0A6C0EBI9_9ZZZZ</name>
<dbReference type="EMBL" id="MN739748">
    <property type="protein sequence ID" value="QHT24745.1"/>
    <property type="molecule type" value="Genomic_DNA"/>
</dbReference>
<reference evidence="1" key="1">
    <citation type="journal article" date="2020" name="Nature">
        <title>Giant virus diversity and host interactions through global metagenomics.</title>
        <authorList>
            <person name="Schulz F."/>
            <person name="Roux S."/>
            <person name="Paez-Espino D."/>
            <person name="Jungbluth S."/>
            <person name="Walsh D.A."/>
            <person name="Denef V.J."/>
            <person name="McMahon K.D."/>
            <person name="Konstantinidis K.T."/>
            <person name="Eloe-Fadrosh E.A."/>
            <person name="Kyrpides N.C."/>
            <person name="Woyke T."/>
        </authorList>
    </citation>
    <scope>NUCLEOTIDE SEQUENCE</scope>
    <source>
        <strain evidence="1">GVMAG-M-3300023179-150</strain>
    </source>
</reference>
<protein>
    <submittedName>
        <fullName evidence="1">Uncharacterized protein</fullName>
    </submittedName>
</protein>
<dbReference type="AlphaFoldDB" id="A0A6C0EBI9"/>
<sequence length="271" mass="31461">MARTKKKNLSRKVKKTLKNKIKRMNGSGKTCMCINYDIDNDNKMSLNKNTHGHKCQNRVENGSDFCPKHKDCMKFIQQFNSGYEPEYRPKLWNDNDHVRKSHNCYTYFLDKHVKSVKDKCSQMANEDDPDKKCSKLKPQPGDFDQLVKYGTLKFKTRDYTCESMHKNIISDNPSIQISSPTKKCPIGSYKGAMVVDPNNTYHFYRQNPDGTWSHKPGTLEVTNKDASDQLIYFPHLADRDYKKDKEKGINYTNFCNYYCIPGSSKVNMNAI</sequence>
<evidence type="ECO:0000313" key="1">
    <source>
        <dbReference type="EMBL" id="QHT24745.1"/>
    </source>
</evidence>
<organism evidence="1">
    <name type="scientific">viral metagenome</name>
    <dbReference type="NCBI Taxonomy" id="1070528"/>
    <lineage>
        <taxon>unclassified sequences</taxon>
        <taxon>metagenomes</taxon>
        <taxon>organismal metagenomes</taxon>
    </lineage>
</organism>
<proteinExistence type="predicted"/>
<accession>A0A6C0EBI9</accession>